<reference evidence="1" key="2">
    <citation type="submission" date="2020-06" db="EMBL/GenBank/DDBJ databases">
        <authorList>
            <person name="Sheffer M."/>
        </authorList>
    </citation>
    <scope>NUCLEOTIDE SEQUENCE</scope>
</reference>
<sequence>MNNLSPKFSCASDYSSSSKHSLKKLKELKTVGHYLLKKAGKLVLNNEFKQAKWTKMVWKMDQTKGFHRASRNQSKKLPLEMRTASGLYSLTLSSESLDLFFLHNQVSHQPTILYFQISLPFHTSKTILSSLCLPLT</sequence>
<name>A0A8T0FNZ7_ARGBR</name>
<protein>
    <submittedName>
        <fullName evidence="1">Uncharacterized protein</fullName>
    </submittedName>
</protein>
<reference evidence="1" key="1">
    <citation type="journal article" date="2020" name="bioRxiv">
        <title>Chromosome-level reference genome of the European wasp spider Argiope bruennichi: a resource for studies on range expansion and evolutionary adaptation.</title>
        <authorList>
            <person name="Sheffer M.M."/>
            <person name="Hoppe A."/>
            <person name="Krehenwinkel H."/>
            <person name="Uhl G."/>
            <person name="Kuss A.W."/>
            <person name="Jensen L."/>
            <person name="Jensen C."/>
            <person name="Gillespie R.G."/>
            <person name="Hoff K.J."/>
            <person name="Prost S."/>
        </authorList>
    </citation>
    <scope>NUCLEOTIDE SEQUENCE</scope>
</reference>
<accession>A0A8T0FNZ7</accession>
<gene>
    <name evidence="1" type="ORF">HNY73_005508</name>
</gene>
<dbReference type="Proteomes" id="UP000807504">
    <property type="component" value="Unassembled WGS sequence"/>
</dbReference>
<dbReference type="AlphaFoldDB" id="A0A8T0FNZ7"/>
<comment type="caution">
    <text evidence="1">The sequence shown here is derived from an EMBL/GenBank/DDBJ whole genome shotgun (WGS) entry which is preliminary data.</text>
</comment>
<evidence type="ECO:0000313" key="2">
    <source>
        <dbReference type="Proteomes" id="UP000807504"/>
    </source>
</evidence>
<dbReference type="EMBL" id="JABXBU010000011">
    <property type="protein sequence ID" value="KAF8790493.1"/>
    <property type="molecule type" value="Genomic_DNA"/>
</dbReference>
<keyword evidence="2" id="KW-1185">Reference proteome</keyword>
<organism evidence="1 2">
    <name type="scientific">Argiope bruennichi</name>
    <name type="common">Wasp spider</name>
    <name type="synonym">Aranea bruennichi</name>
    <dbReference type="NCBI Taxonomy" id="94029"/>
    <lineage>
        <taxon>Eukaryota</taxon>
        <taxon>Metazoa</taxon>
        <taxon>Ecdysozoa</taxon>
        <taxon>Arthropoda</taxon>
        <taxon>Chelicerata</taxon>
        <taxon>Arachnida</taxon>
        <taxon>Araneae</taxon>
        <taxon>Araneomorphae</taxon>
        <taxon>Entelegynae</taxon>
        <taxon>Araneoidea</taxon>
        <taxon>Araneidae</taxon>
        <taxon>Argiope</taxon>
    </lineage>
</organism>
<evidence type="ECO:0000313" key="1">
    <source>
        <dbReference type="EMBL" id="KAF8790493.1"/>
    </source>
</evidence>
<proteinExistence type="predicted"/>